<dbReference type="Gene3D" id="3.80.10.10">
    <property type="entry name" value="Ribonuclease Inhibitor"/>
    <property type="match status" value="1"/>
</dbReference>
<keyword evidence="2" id="KW-0963">Cytoplasm</keyword>
<organism evidence="6 7">
    <name type="scientific">Symbiodinium natans</name>
    <dbReference type="NCBI Taxonomy" id="878477"/>
    <lineage>
        <taxon>Eukaryota</taxon>
        <taxon>Sar</taxon>
        <taxon>Alveolata</taxon>
        <taxon>Dinophyceae</taxon>
        <taxon>Suessiales</taxon>
        <taxon>Symbiodiniaceae</taxon>
        <taxon>Symbiodinium</taxon>
    </lineage>
</organism>
<comment type="caution">
    <text evidence="6">The sequence shown here is derived from an EMBL/GenBank/DDBJ whole genome shotgun (WGS) entry which is preliminary data.</text>
</comment>
<keyword evidence="4" id="KW-0677">Repeat</keyword>
<feature type="compositionally biased region" description="Polar residues" evidence="5">
    <location>
        <begin position="353"/>
        <end position="363"/>
    </location>
</feature>
<dbReference type="InterPro" id="IPR032675">
    <property type="entry name" value="LRR_dom_sf"/>
</dbReference>
<evidence type="ECO:0000313" key="7">
    <source>
        <dbReference type="Proteomes" id="UP000604046"/>
    </source>
</evidence>
<evidence type="ECO:0000256" key="3">
    <source>
        <dbReference type="ARBA" id="ARBA00022614"/>
    </source>
</evidence>
<feature type="compositionally biased region" description="Basic and acidic residues" evidence="5">
    <location>
        <begin position="428"/>
        <end position="438"/>
    </location>
</feature>
<evidence type="ECO:0000313" key="6">
    <source>
        <dbReference type="EMBL" id="CAE7342614.1"/>
    </source>
</evidence>
<dbReference type="Pfam" id="PF13855">
    <property type="entry name" value="LRR_8"/>
    <property type="match status" value="1"/>
</dbReference>
<dbReference type="PANTHER" id="PTHR22710">
    <property type="entry name" value="X-RAY RADIATION RESISTANCE ASSOCIATED PROTEIN 1 XRRA1"/>
    <property type="match status" value="1"/>
</dbReference>
<dbReference type="OrthoDB" id="439966at2759"/>
<keyword evidence="7" id="KW-1185">Reference proteome</keyword>
<dbReference type="GO" id="GO:0005634">
    <property type="term" value="C:nucleus"/>
    <property type="evidence" value="ECO:0007669"/>
    <property type="project" value="TreeGrafter"/>
</dbReference>
<evidence type="ECO:0000256" key="4">
    <source>
        <dbReference type="ARBA" id="ARBA00022737"/>
    </source>
</evidence>
<feature type="region of interest" description="Disordered" evidence="5">
    <location>
        <begin position="347"/>
        <end position="375"/>
    </location>
</feature>
<dbReference type="InterPro" id="IPR003591">
    <property type="entry name" value="Leu-rich_rpt_typical-subtyp"/>
</dbReference>
<dbReference type="Proteomes" id="UP000604046">
    <property type="component" value="Unassembled WGS sequence"/>
</dbReference>
<proteinExistence type="predicted"/>
<reference evidence="6" key="1">
    <citation type="submission" date="2021-02" db="EMBL/GenBank/DDBJ databases">
        <authorList>
            <person name="Dougan E. K."/>
            <person name="Rhodes N."/>
            <person name="Thang M."/>
            <person name="Chan C."/>
        </authorList>
    </citation>
    <scope>NUCLEOTIDE SEQUENCE</scope>
</reference>
<evidence type="ECO:0000256" key="1">
    <source>
        <dbReference type="ARBA" id="ARBA00004496"/>
    </source>
</evidence>
<comment type="subcellular location">
    <subcellularLocation>
        <location evidence="1">Cytoplasm</location>
    </subcellularLocation>
</comment>
<dbReference type="PROSITE" id="PS51450">
    <property type="entry name" value="LRR"/>
    <property type="match status" value="2"/>
</dbReference>
<dbReference type="AlphaFoldDB" id="A0A812P2N2"/>
<dbReference type="GO" id="GO:0005737">
    <property type="term" value="C:cytoplasm"/>
    <property type="evidence" value="ECO:0007669"/>
    <property type="project" value="UniProtKB-SubCell"/>
</dbReference>
<name>A0A812P2N2_9DINO</name>
<gene>
    <name evidence="6" type="primary">Xrra1</name>
    <name evidence="6" type="ORF">SNAT2548_LOCUS17940</name>
</gene>
<dbReference type="SUPFAM" id="SSF52058">
    <property type="entry name" value="L domain-like"/>
    <property type="match status" value="1"/>
</dbReference>
<evidence type="ECO:0000256" key="2">
    <source>
        <dbReference type="ARBA" id="ARBA00022490"/>
    </source>
</evidence>
<protein>
    <submittedName>
        <fullName evidence="6">Xrra1 protein</fullName>
    </submittedName>
</protein>
<feature type="region of interest" description="Disordered" evidence="5">
    <location>
        <begin position="414"/>
        <end position="438"/>
    </location>
</feature>
<dbReference type="SMART" id="SM00369">
    <property type="entry name" value="LRR_TYP"/>
    <property type="match status" value="4"/>
</dbReference>
<sequence>MAQPDYVEGRLLDGFLLLAAGGSGQPEGVITVNLSSLQIVDIAEEDLSFFNNLDRVDLSDNQLGYEHLLEQITRLPRLGTLNLACNSISSLQVGAGILQSLEVLDLSFNGLHGDVLGQLARLPSLVWLNLASNCISSLPPEAELVGLQALEELILDSNDLVQFMQWRSLDAVPHLRKLSLMSNRVKRLKDDAPDTASGTTLCYFPYLQELDLSSNEITGVSSLPVIQLFQSLRVLRLTDNPCTRGNATIPSVPSVAIVCEDIKPFYMKGNGCFAKAEKIPGMKLKMDSRKMKKVRDVRTHGVFSRPRSMSQLGLLDEDANALVVHWPGAMSVNARAMSAPAATAAVPAAEHMGTSQSKMLTKSNQEDSSKSTTSISDGGLAAIVLFVSGILSDDLTEEELDQIFRERKQTIENRFEQPVAEPTSFMKEPQDAATKEGL</sequence>
<dbReference type="Pfam" id="PF13516">
    <property type="entry name" value="LRR_6"/>
    <property type="match status" value="1"/>
</dbReference>
<accession>A0A812P2N2</accession>
<dbReference type="PANTHER" id="PTHR22710:SF2">
    <property type="entry name" value="X-RAY RADIATION RESISTANCE-ASSOCIATED PROTEIN 1"/>
    <property type="match status" value="1"/>
</dbReference>
<dbReference type="InterPro" id="IPR001611">
    <property type="entry name" value="Leu-rich_rpt"/>
</dbReference>
<dbReference type="EMBL" id="CAJNDS010002129">
    <property type="protein sequence ID" value="CAE7342614.1"/>
    <property type="molecule type" value="Genomic_DNA"/>
</dbReference>
<keyword evidence="3" id="KW-0433">Leucine-rich repeat</keyword>
<evidence type="ECO:0000256" key="5">
    <source>
        <dbReference type="SAM" id="MobiDB-lite"/>
    </source>
</evidence>